<evidence type="ECO:0000313" key="2">
    <source>
        <dbReference type="Proteomes" id="UP000052012"/>
    </source>
</evidence>
<dbReference type="PATRIC" id="fig|1423781.4.peg.1445"/>
<proteinExistence type="predicted"/>
<dbReference type="AlphaFoldDB" id="A0A0R2AMU2"/>
<keyword evidence="2" id="KW-1185">Reference proteome</keyword>
<gene>
    <name evidence="1" type="ORF">FD06_GL001397</name>
</gene>
<organism evidence="1 2">
    <name type="scientific">Apilactobacillus ozensis DSM 23829 = JCM 17196</name>
    <dbReference type="NCBI Taxonomy" id="1423781"/>
    <lineage>
        <taxon>Bacteria</taxon>
        <taxon>Bacillati</taxon>
        <taxon>Bacillota</taxon>
        <taxon>Bacilli</taxon>
        <taxon>Lactobacillales</taxon>
        <taxon>Lactobacillaceae</taxon>
        <taxon>Apilactobacillus</taxon>
    </lineage>
</organism>
<sequence>MHRKVKNYQLNLSKTILIIDIKGKYQKYNSVIVEYPYGFIMTEVTTNTLLRPFWNSNQLTNRGLNKTFASFLGFHNNPPFLYNRFLLLPLQKINRNGNNRSWIVYNPNCKIMPDINDEYINVQINSSISIKMKSKVDYILRQKSRAFEMKCTIDRFMQEISFYWGNEYHADLEYLRFKNNLVEQLSIVDFINYSTNTVIKKKLNEYE</sequence>
<dbReference type="EMBL" id="AYYQ01000030">
    <property type="protein sequence ID" value="KRM68183.1"/>
    <property type="molecule type" value="Genomic_DNA"/>
</dbReference>
<accession>A0A0R2AMU2</accession>
<protein>
    <submittedName>
        <fullName evidence="1">Uncharacterized protein</fullName>
    </submittedName>
</protein>
<dbReference type="Proteomes" id="UP000052012">
    <property type="component" value="Unassembled WGS sequence"/>
</dbReference>
<comment type="caution">
    <text evidence="1">The sequence shown here is derived from an EMBL/GenBank/DDBJ whole genome shotgun (WGS) entry which is preliminary data.</text>
</comment>
<reference evidence="1 2" key="1">
    <citation type="journal article" date="2015" name="Genome Announc.">
        <title>Expanding the biotechnology potential of lactobacilli through comparative genomics of 213 strains and associated genera.</title>
        <authorList>
            <person name="Sun Z."/>
            <person name="Harris H.M."/>
            <person name="McCann A."/>
            <person name="Guo C."/>
            <person name="Argimon S."/>
            <person name="Zhang W."/>
            <person name="Yang X."/>
            <person name="Jeffery I.B."/>
            <person name="Cooney J.C."/>
            <person name="Kagawa T.F."/>
            <person name="Liu W."/>
            <person name="Song Y."/>
            <person name="Salvetti E."/>
            <person name="Wrobel A."/>
            <person name="Rasinkangas P."/>
            <person name="Parkhill J."/>
            <person name="Rea M.C."/>
            <person name="O'Sullivan O."/>
            <person name="Ritari J."/>
            <person name="Douillard F.P."/>
            <person name="Paul Ross R."/>
            <person name="Yang R."/>
            <person name="Briner A.E."/>
            <person name="Felis G.E."/>
            <person name="de Vos W.M."/>
            <person name="Barrangou R."/>
            <person name="Klaenhammer T.R."/>
            <person name="Caufield P.W."/>
            <person name="Cui Y."/>
            <person name="Zhang H."/>
            <person name="O'Toole P.W."/>
        </authorList>
    </citation>
    <scope>NUCLEOTIDE SEQUENCE [LARGE SCALE GENOMIC DNA]</scope>
    <source>
        <strain evidence="1 2">DSM 23829</strain>
    </source>
</reference>
<dbReference type="RefSeq" id="WP_056966283.1">
    <property type="nucleotide sequence ID" value="NZ_AYYQ01000030.1"/>
</dbReference>
<evidence type="ECO:0000313" key="1">
    <source>
        <dbReference type="EMBL" id="KRM68183.1"/>
    </source>
</evidence>
<name>A0A0R2AMU2_9LACO</name>